<protein>
    <submittedName>
        <fullName evidence="1">Lipopolysaccharide core biosynthesis protein rfaS</fullName>
    </submittedName>
</protein>
<sequence length="321" mass="38391">MKKKALFIAPDYYGFNDVVFDGLKKYSDYEMLHIKSTGKYYYKNLLERAHNFFLKNFCGKNLKKIRQEQKIKTTILENNYDFLIIIGAYVLSEEILNIALNKSKFSVTIFWDSIAKIPMQEKYLTLFDVCYSFDKDDCQKYGLKEITNFYFVEERSENDVYDVSYLATYDNRMEETISIFNYFQENNIKAKAKIFTYPSHPIKELLPKNIEVIHKIIPFGESYQYYLDSKIILDIAHPNQKGLSFRPFEAMGMNKKLITTNKDIINYDFYDPNNIFVIENPFDFSIPKTFLQTDYQEINDKIKEKYHIKNWVKKIFSDYEY</sequence>
<accession>A0A250G505</accession>
<dbReference type="EMBL" id="CP022388">
    <property type="protein sequence ID" value="ATA91277.1"/>
    <property type="molecule type" value="Genomic_DNA"/>
</dbReference>
<proteinExistence type="predicted"/>
<dbReference type="RefSeq" id="WP_095916836.1">
    <property type="nucleotide sequence ID" value="NZ_CP022388.1"/>
</dbReference>
<dbReference type="AlphaFoldDB" id="A0A250G505"/>
<dbReference type="Proteomes" id="UP000243136">
    <property type="component" value="Chromosome"/>
</dbReference>
<gene>
    <name evidence="1" type="ORF">CGC56_03310</name>
</gene>
<reference evidence="2" key="1">
    <citation type="submission" date="2017-06" db="EMBL/GenBank/DDBJ databases">
        <title>Capnocytophaga spp. assemblies.</title>
        <authorList>
            <person name="Gulvik C.A."/>
        </authorList>
    </citation>
    <scope>NUCLEOTIDE SEQUENCE [LARGE SCALE GENOMIC DNA]</scope>
    <source>
        <strain evidence="2">H5594</strain>
    </source>
</reference>
<evidence type="ECO:0000313" key="2">
    <source>
        <dbReference type="Proteomes" id="UP000243136"/>
    </source>
</evidence>
<evidence type="ECO:0000313" key="1">
    <source>
        <dbReference type="EMBL" id="ATA91277.1"/>
    </source>
</evidence>
<organism evidence="1 2">
    <name type="scientific">Capnocytophaga canimorsus</name>
    <dbReference type="NCBI Taxonomy" id="28188"/>
    <lineage>
        <taxon>Bacteria</taxon>
        <taxon>Pseudomonadati</taxon>
        <taxon>Bacteroidota</taxon>
        <taxon>Flavobacteriia</taxon>
        <taxon>Flavobacteriales</taxon>
        <taxon>Flavobacteriaceae</taxon>
        <taxon>Capnocytophaga</taxon>
    </lineage>
</organism>
<name>A0A250G505_9FLAO</name>